<dbReference type="Gene3D" id="3.40.50.720">
    <property type="entry name" value="NAD(P)-binding Rossmann-like Domain"/>
    <property type="match status" value="1"/>
</dbReference>
<dbReference type="InterPro" id="IPR036291">
    <property type="entry name" value="NAD(P)-bd_dom_sf"/>
</dbReference>
<dbReference type="InterPro" id="IPR002347">
    <property type="entry name" value="SDR_fam"/>
</dbReference>
<dbReference type="SUPFAM" id="SSF51735">
    <property type="entry name" value="NAD(P)-binding Rossmann-fold domains"/>
    <property type="match status" value="1"/>
</dbReference>
<dbReference type="PANTHER" id="PTHR24321:SF8">
    <property type="entry name" value="ESTRADIOL 17-BETA-DEHYDROGENASE 8-RELATED"/>
    <property type="match status" value="1"/>
</dbReference>
<reference evidence="3 4" key="1">
    <citation type="submission" date="2014-06" db="EMBL/GenBank/DDBJ databases">
        <title>Shewanella sp. YQH10.</title>
        <authorList>
            <person name="Liu Y."/>
            <person name="Zeng R."/>
        </authorList>
    </citation>
    <scope>NUCLEOTIDE SEQUENCE [LARGE SCALE GENOMIC DNA]</scope>
    <source>
        <strain evidence="3 4">YQH10</strain>
    </source>
</reference>
<dbReference type="Proteomes" id="UP000029264">
    <property type="component" value="Unassembled WGS sequence"/>
</dbReference>
<evidence type="ECO:0000256" key="1">
    <source>
        <dbReference type="ARBA" id="ARBA00006484"/>
    </source>
</evidence>
<protein>
    <submittedName>
        <fullName evidence="3">Short-chain dehydrogenase</fullName>
    </submittedName>
</protein>
<dbReference type="RefSeq" id="WP_037445398.1">
    <property type="nucleotide sequence ID" value="NZ_JPEO01000021.1"/>
</dbReference>
<dbReference type="eggNOG" id="COG1028">
    <property type="taxonomic scope" value="Bacteria"/>
</dbReference>
<comment type="similarity">
    <text evidence="1">Belongs to the short-chain dehydrogenases/reductases (SDR) family.</text>
</comment>
<organism evidence="3 4">
    <name type="scientific">Shewanella mangrovi</name>
    <dbReference type="NCBI Taxonomy" id="1515746"/>
    <lineage>
        <taxon>Bacteria</taxon>
        <taxon>Pseudomonadati</taxon>
        <taxon>Pseudomonadota</taxon>
        <taxon>Gammaproteobacteria</taxon>
        <taxon>Alteromonadales</taxon>
        <taxon>Shewanellaceae</taxon>
        <taxon>Shewanella</taxon>
    </lineage>
</organism>
<dbReference type="FunFam" id="3.40.50.720:FF:000084">
    <property type="entry name" value="Short-chain dehydrogenase reductase"/>
    <property type="match status" value="1"/>
</dbReference>
<comment type="caution">
    <text evidence="3">The sequence shown here is derived from an EMBL/GenBank/DDBJ whole genome shotgun (WGS) entry which is preliminary data.</text>
</comment>
<dbReference type="EMBL" id="JPEO01000021">
    <property type="protein sequence ID" value="KFZ36274.1"/>
    <property type="molecule type" value="Genomic_DNA"/>
</dbReference>
<dbReference type="OrthoDB" id="9787298at2"/>
<evidence type="ECO:0000256" key="2">
    <source>
        <dbReference type="ARBA" id="ARBA00023002"/>
    </source>
</evidence>
<sequence>MSQDNQFLQGKIALVTGAGAGLGRSIALHYGNAGATIVVSDINEENGKETAALIAENGGTASFKRADVSKAADAEALVEFAVNQYGRLDIACNNAGVAPPATPLAEVSDELWHKITSVNLDGVFYGMRAQIRAMQQNNGQGGTIVNIASILGQVGFPGLGPYVATKHAIVGLTKQVAVDYASQNIRAIAVGPAFIKTGLESNLDPKSRAALDEAHPIGRMGEPEEVGAVVAAISAPTWSFVNGSYIPVDGGFLAR</sequence>
<dbReference type="InterPro" id="IPR020904">
    <property type="entry name" value="Sc_DH/Rdtase_CS"/>
</dbReference>
<evidence type="ECO:0000313" key="4">
    <source>
        <dbReference type="Proteomes" id="UP000029264"/>
    </source>
</evidence>
<dbReference type="PRINTS" id="PR00081">
    <property type="entry name" value="GDHRDH"/>
</dbReference>
<keyword evidence="2" id="KW-0560">Oxidoreductase</keyword>
<dbReference type="PROSITE" id="PS00061">
    <property type="entry name" value="ADH_SHORT"/>
    <property type="match status" value="1"/>
</dbReference>
<dbReference type="Pfam" id="PF13561">
    <property type="entry name" value="adh_short_C2"/>
    <property type="match status" value="1"/>
</dbReference>
<dbReference type="GO" id="GO:0016491">
    <property type="term" value="F:oxidoreductase activity"/>
    <property type="evidence" value="ECO:0007669"/>
    <property type="project" value="UniProtKB-KW"/>
</dbReference>
<dbReference type="CDD" id="cd05233">
    <property type="entry name" value="SDR_c"/>
    <property type="match status" value="1"/>
</dbReference>
<dbReference type="STRING" id="1515746.HR45_17375"/>
<accession>A0A094JE08</accession>
<keyword evidence="4" id="KW-1185">Reference proteome</keyword>
<proteinExistence type="inferred from homology"/>
<dbReference type="PRINTS" id="PR00080">
    <property type="entry name" value="SDRFAMILY"/>
</dbReference>
<evidence type="ECO:0000313" key="3">
    <source>
        <dbReference type="EMBL" id="KFZ36274.1"/>
    </source>
</evidence>
<dbReference type="PANTHER" id="PTHR24321">
    <property type="entry name" value="DEHYDROGENASES, SHORT CHAIN"/>
    <property type="match status" value="1"/>
</dbReference>
<gene>
    <name evidence="3" type="ORF">HR45_17375</name>
</gene>
<dbReference type="AlphaFoldDB" id="A0A094JE08"/>
<name>A0A094JE08_9GAMM</name>